<proteinExistence type="predicted"/>
<accession>A0A2T0T808</accession>
<organism evidence="1 2">
    <name type="scientific">Umezawaea tangerina</name>
    <dbReference type="NCBI Taxonomy" id="84725"/>
    <lineage>
        <taxon>Bacteria</taxon>
        <taxon>Bacillati</taxon>
        <taxon>Actinomycetota</taxon>
        <taxon>Actinomycetes</taxon>
        <taxon>Pseudonocardiales</taxon>
        <taxon>Pseudonocardiaceae</taxon>
        <taxon>Umezawaea</taxon>
    </lineage>
</organism>
<dbReference type="Proteomes" id="UP000239494">
    <property type="component" value="Unassembled WGS sequence"/>
</dbReference>
<name>A0A2T0T808_9PSEU</name>
<gene>
    <name evidence="1" type="ORF">CLV43_105517</name>
</gene>
<comment type="caution">
    <text evidence="1">The sequence shown here is derived from an EMBL/GenBank/DDBJ whole genome shotgun (WGS) entry which is preliminary data.</text>
</comment>
<dbReference type="RefSeq" id="WP_106188740.1">
    <property type="nucleotide sequence ID" value="NZ_PVTF01000005.1"/>
</dbReference>
<evidence type="ECO:0000313" key="1">
    <source>
        <dbReference type="EMBL" id="PRY41758.1"/>
    </source>
</evidence>
<dbReference type="EMBL" id="PVTF01000005">
    <property type="protein sequence ID" value="PRY41758.1"/>
    <property type="molecule type" value="Genomic_DNA"/>
</dbReference>
<protein>
    <submittedName>
        <fullName evidence="1">Uncharacterized protein</fullName>
    </submittedName>
</protein>
<reference evidence="1 2" key="1">
    <citation type="submission" date="2018-03" db="EMBL/GenBank/DDBJ databases">
        <title>Genomic Encyclopedia of Archaeal and Bacterial Type Strains, Phase II (KMG-II): from individual species to whole genera.</title>
        <authorList>
            <person name="Goeker M."/>
        </authorList>
    </citation>
    <scope>NUCLEOTIDE SEQUENCE [LARGE SCALE GENOMIC DNA]</scope>
    <source>
        <strain evidence="1 2">DSM 44720</strain>
    </source>
</reference>
<keyword evidence="2" id="KW-1185">Reference proteome</keyword>
<evidence type="ECO:0000313" key="2">
    <source>
        <dbReference type="Proteomes" id="UP000239494"/>
    </source>
</evidence>
<dbReference type="OrthoDB" id="8746011at2"/>
<dbReference type="AlphaFoldDB" id="A0A2T0T808"/>
<sequence length="239" mass="26214">MSGLVDEVVAAHGGMARWREVTAIRADLSGSGALWDLKGQSGLFSAVRFTVDPREQRTSVAPFAREGWRGVCTPSRVWVEDADGRVIEERADPRAAFAGHVLATPWDRLHALYFGGYAMWTYLTLPFLLLEPGFAVEELPPTKEVGERRRRLRVTFPPSVATHCAVQVLHVDDAGLVRRHDYTAEVVGGGPAAHYLSGHQEFDGLVFPTDRRVLSLHPDGTVASEPVLVGLRFEGYAVG</sequence>